<dbReference type="PIRSF" id="PIRSF000126">
    <property type="entry name" value="11-beta-HSD1"/>
    <property type="match status" value="1"/>
</dbReference>
<dbReference type="Gene3D" id="3.40.50.720">
    <property type="entry name" value="NAD(P)-binding Rossmann-like Domain"/>
    <property type="match status" value="1"/>
</dbReference>
<name>A0AAT9GXN4_9FLAO</name>
<dbReference type="PROSITE" id="PS00061">
    <property type="entry name" value="ADH_SHORT"/>
    <property type="match status" value="1"/>
</dbReference>
<evidence type="ECO:0000256" key="3">
    <source>
        <dbReference type="RuleBase" id="RU000363"/>
    </source>
</evidence>
<dbReference type="PRINTS" id="PR00080">
    <property type="entry name" value="SDRFAMILY"/>
</dbReference>
<evidence type="ECO:0000259" key="4">
    <source>
        <dbReference type="SMART" id="SM00822"/>
    </source>
</evidence>
<dbReference type="Pfam" id="PF00106">
    <property type="entry name" value="adh_short"/>
    <property type="match status" value="1"/>
</dbReference>
<dbReference type="SUPFAM" id="SSF51735">
    <property type="entry name" value="NAD(P)-binding Rossmann-fold domains"/>
    <property type="match status" value="1"/>
</dbReference>
<dbReference type="GO" id="GO:0016020">
    <property type="term" value="C:membrane"/>
    <property type="evidence" value="ECO:0007669"/>
    <property type="project" value="TreeGrafter"/>
</dbReference>
<dbReference type="EMBL" id="AP031573">
    <property type="protein sequence ID" value="BFM41977.1"/>
    <property type="molecule type" value="Genomic_DNA"/>
</dbReference>
<reference evidence="5" key="1">
    <citation type="submission" date="2024-05" db="EMBL/GenBank/DDBJ databases">
        <title>Whole-Genome Sequence of CFS9, a Potential Fish Probiotic Isolated from the Body Surface of Silurus asotus.</title>
        <authorList>
            <person name="Kojima M."/>
            <person name="Tobioka K."/>
            <person name="Yokota K."/>
            <person name="Nakatani H."/>
            <person name="Hori K."/>
            <person name="Tamaru Y."/>
            <person name="Okazaki F."/>
        </authorList>
    </citation>
    <scope>NUCLEOTIDE SEQUENCE</scope>
    <source>
        <strain evidence="5">CFS9</strain>
    </source>
</reference>
<proteinExistence type="inferred from homology"/>
<dbReference type="PRINTS" id="PR00081">
    <property type="entry name" value="GDHRDH"/>
</dbReference>
<dbReference type="FunFam" id="3.40.50.720:FF:000084">
    <property type="entry name" value="Short-chain dehydrogenase reductase"/>
    <property type="match status" value="1"/>
</dbReference>
<dbReference type="InterPro" id="IPR002347">
    <property type="entry name" value="SDR_fam"/>
</dbReference>
<keyword evidence="2" id="KW-0560">Oxidoreductase</keyword>
<accession>A0AAT9GXN4</accession>
<dbReference type="GO" id="GO:0016491">
    <property type="term" value="F:oxidoreductase activity"/>
    <property type="evidence" value="ECO:0007669"/>
    <property type="project" value="UniProtKB-KW"/>
</dbReference>
<dbReference type="InterPro" id="IPR057326">
    <property type="entry name" value="KR_dom"/>
</dbReference>
<dbReference type="AlphaFoldDB" id="A0AAT9GXN4"/>
<organism evidence="5">
    <name type="scientific">Flavobacterium sp. CFS9</name>
    <dbReference type="NCBI Taxonomy" id="3143118"/>
    <lineage>
        <taxon>Bacteria</taxon>
        <taxon>Pseudomonadati</taxon>
        <taxon>Bacteroidota</taxon>
        <taxon>Flavobacteriia</taxon>
        <taxon>Flavobacteriales</taxon>
        <taxon>Flavobacteriaceae</taxon>
        <taxon>Flavobacterium</taxon>
    </lineage>
</organism>
<dbReference type="SMART" id="SM00822">
    <property type="entry name" value="PKS_KR"/>
    <property type="match status" value="1"/>
</dbReference>
<evidence type="ECO:0000313" key="5">
    <source>
        <dbReference type="EMBL" id="BFM41977.1"/>
    </source>
</evidence>
<feature type="domain" description="Ketoreductase" evidence="4">
    <location>
        <begin position="10"/>
        <end position="176"/>
    </location>
</feature>
<protein>
    <submittedName>
        <fullName evidence="5">3-ketoacyl-ACP reductase</fullName>
    </submittedName>
</protein>
<sequence>MTIMTDLKNKNALITGAGKGIGKAIALALANEGVNVILISRTQADVDQLAIEINNLGVKSLALAADVSDINSINSAVEKALAEFKNIDILINNAGIGAFGKFLELEPNDWERIIQINLMGTYYTTRAVIPNMIERQTGDIINISSTAGLNGNALTSAYSASKFAVLGLTDSLMQEMRKHNIRVTALTPSTVATDMAKDLNLTDGNPEKVMQPEDIAELIVAQLKLSRRVFIKNSSIWSTNP</sequence>
<gene>
    <name evidence="5" type="ORF">CFS9_06180</name>
</gene>
<dbReference type="NCBIfam" id="NF005806">
    <property type="entry name" value="PRK07666.1"/>
    <property type="match status" value="1"/>
</dbReference>
<dbReference type="InterPro" id="IPR036291">
    <property type="entry name" value="NAD(P)-bd_dom_sf"/>
</dbReference>
<dbReference type="PANTHER" id="PTHR44196:SF1">
    <property type="entry name" value="DEHYDROGENASE_REDUCTASE SDR FAMILY MEMBER 7B"/>
    <property type="match status" value="1"/>
</dbReference>
<evidence type="ECO:0000256" key="2">
    <source>
        <dbReference type="ARBA" id="ARBA00023002"/>
    </source>
</evidence>
<dbReference type="InterPro" id="IPR020904">
    <property type="entry name" value="Sc_DH/Rdtase_CS"/>
</dbReference>
<dbReference type="CDD" id="cd05233">
    <property type="entry name" value="SDR_c"/>
    <property type="match status" value="1"/>
</dbReference>
<dbReference type="PANTHER" id="PTHR44196">
    <property type="entry name" value="DEHYDROGENASE/REDUCTASE SDR FAMILY MEMBER 7B"/>
    <property type="match status" value="1"/>
</dbReference>
<comment type="similarity">
    <text evidence="1 3">Belongs to the short-chain dehydrogenases/reductases (SDR) family.</text>
</comment>
<evidence type="ECO:0000256" key="1">
    <source>
        <dbReference type="ARBA" id="ARBA00006484"/>
    </source>
</evidence>